<gene>
    <name evidence="1" type="ORF">PMG71_11230</name>
</gene>
<organism evidence="1 2">
    <name type="scientific">Roseofilum acuticapitatum BLCC-M154</name>
    <dbReference type="NCBI Taxonomy" id="3022444"/>
    <lineage>
        <taxon>Bacteria</taxon>
        <taxon>Bacillati</taxon>
        <taxon>Cyanobacteriota</taxon>
        <taxon>Cyanophyceae</taxon>
        <taxon>Desertifilales</taxon>
        <taxon>Desertifilaceae</taxon>
        <taxon>Roseofilum</taxon>
        <taxon>Roseofilum acuticapitatum</taxon>
    </lineage>
</organism>
<evidence type="ECO:0000313" key="2">
    <source>
        <dbReference type="Proteomes" id="UP001235303"/>
    </source>
</evidence>
<keyword evidence="2" id="KW-1185">Reference proteome</keyword>
<evidence type="ECO:0000313" key="1">
    <source>
        <dbReference type="EMBL" id="MDJ1169999.1"/>
    </source>
</evidence>
<name>A0ABT7AU97_9CYAN</name>
<protein>
    <submittedName>
        <fullName evidence="1">Uncharacterized protein</fullName>
    </submittedName>
</protein>
<dbReference type="RefSeq" id="WP_283753754.1">
    <property type="nucleotide sequence ID" value="NZ_JAQOSP010000076.1"/>
</dbReference>
<comment type="caution">
    <text evidence="1">The sequence shown here is derived from an EMBL/GenBank/DDBJ whole genome shotgun (WGS) entry which is preliminary data.</text>
</comment>
<reference evidence="1 2" key="1">
    <citation type="submission" date="2023-01" db="EMBL/GenBank/DDBJ databases">
        <title>Novel diversity within Roseofilum (Cyanobacteria; Desertifilaceae) from marine benthic mats with descriptions of four novel species.</title>
        <authorList>
            <person name="Wang Y."/>
            <person name="Berthold D.E."/>
            <person name="Hu J."/>
            <person name="Lefler F.W."/>
            <person name="Laughinghouse H.D. IV."/>
        </authorList>
    </citation>
    <scope>NUCLEOTIDE SEQUENCE [LARGE SCALE GENOMIC DNA]</scope>
    <source>
        <strain evidence="1 2">BLCC-M154</strain>
    </source>
</reference>
<accession>A0ABT7AU97</accession>
<dbReference type="Proteomes" id="UP001235303">
    <property type="component" value="Unassembled WGS sequence"/>
</dbReference>
<dbReference type="EMBL" id="JAQOSP010000076">
    <property type="protein sequence ID" value="MDJ1169999.1"/>
    <property type="molecule type" value="Genomic_DNA"/>
</dbReference>
<proteinExistence type="predicted"/>
<sequence>MQPSNPLERDRESAPAVSTQGVSTLLSLTTLPVVLGLLALKNMGQFWQQVGQDSEEVFRGDRLPLLTTAHPDSANILSASLRQ</sequence>